<organism evidence="2 3">
    <name type="scientific">Letharia columbiana</name>
    <dbReference type="NCBI Taxonomy" id="112416"/>
    <lineage>
        <taxon>Eukaryota</taxon>
        <taxon>Fungi</taxon>
        <taxon>Dikarya</taxon>
        <taxon>Ascomycota</taxon>
        <taxon>Pezizomycotina</taxon>
        <taxon>Lecanoromycetes</taxon>
        <taxon>OSLEUM clade</taxon>
        <taxon>Lecanoromycetidae</taxon>
        <taxon>Lecanorales</taxon>
        <taxon>Lecanorineae</taxon>
        <taxon>Parmeliaceae</taxon>
        <taxon>Letharia</taxon>
    </lineage>
</organism>
<feature type="compositionally biased region" description="Polar residues" evidence="1">
    <location>
        <begin position="398"/>
        <end position="417"/>
    </location>
</feature>
<name>A0A8H6G0H5_9LECA</name>
<dbReference type="RefSeq" id="XP_037167565.1">
    <property type="nucleotide sequence ID" value="XM_037305463.1"/>
</dbReference>
<evidence type="ECO:0000256" key="1">
    <source>
        <dbReference type="SAM" id="MobiDB-lite"/>
    </source>
</evidence>
<accession>A0A8H6G0H5</accession>
<dbReference type="GeneID" id="59285204"/>
<dbReference type="AlphaFoldDB" id="A0A8H6G0H5"/>
<feature type="compositionally biased region" description="Low complexity" evidence="1">
    <location>
        <begin position="580"/>
        <end position="592"/>
    </location>
</feature>
<feature type="region of interest" description="Disordered" evidence="1">
    <location>
        <begin position="253"/>
        <end position="277"/>
    </location>
</feature>
<feature type="compositionally biased region" description="Polar residues" evidence="1">
    <location>
        <begin position="159"/>
        <end position="171"/>
    </location>
</feature>
<dbReference type="OrthoDB" id="4776522at2759"/>
<reference evidence="2 3" key="1">
    <citation type="journal article" date="2020" name="Genomics">
        <title>Complete, high-quality genomes from long-read metagenomic sequencing of two wolf lichen thalli reveals enigmatic genome architecture.</title>
        <authorList>
            <person name="McKenzie S.K."/>
            <person name="Walston R.F."/>
            <person name="Allen J.L."/>
        </authorList>
    </citation>
    <scope>NUCLEOTIDE SEQUENCE [LARGE SCALE GENOMIC DNA]</scope>
    <source>
        <strain evidence="2">WasteWater2</strain>
    </source>
</reference>
<gene>
    <name evidence="2" type="ORF">HO173_003538</name>
</gene>
<evidence type="ECO:0000313" key="3">
    <source>
        <dbReference type="Proteomes" id="UP000578531"/>
    </source>
</evidence>
<evidence type="ECO:0000313" key="2">
    <source>
        <dbReference type="EMBL" id="KAF6238258.1"/>
    </source>
</evidence>
<feature type="compositionally biased region" description="Basic and acidic residues" evidence="1">
    <location>
        <begin position="197"/>
        <end position="206"/>
    </location>
</feature>
<feature type="compositionally biased region" description="Low complexity" evidence="1">
    <location>
        <begin position="254"/>
        <end position="272"/>
    </location>
</feature>
<proteinExistence type="predicted"/>
<protein>
    <submittedName>
        <fullName evidence="2">Uncharacterized protein</fullName>
    </submittedName>
</protein>
<dbReference type="EMBL" id="JACCJC010000010">
    <property type="protein sequence ID" value="KAF6238258.1"/>
    <property type="molecule type" value="Genomic_DNA"/>
</dbReference>
<dbReference type="Proteomes" id="UP000578531">
    <property type="component" value="Unassembled WGS sequence"/>
</dbReference>
<feature type="region of interest" description="Disordered" evidence="1">
    <location>
        <begin position="565"/>
        <end position="603"/>
    </location>
</feature>
<feature type="region of interest" description="Disordered" evidence="1">
    <location>
        <begin position="159"/>
        <end position="206"/>
    </location>
</feature>
<comment type="caution">
    <text evidence="2">The sequence shown here is derived from an EMBL/GenBank/DDBJ whole genome shotgun (WGS) entry which is preliminary data.</text>
</comment>
<keyword evidence="3" id="KW-1185">Reference proteome</keyword>
<feature type="region of interest" description="Disordered" evidence="1">
    <location>
        <begin position="398"/>
        <end position="419"/>
    </location>
</feature>
<sequence length="603" mass="66161">MKMLDDRADDNATINTDVVSFCVSPQHPRSSTSHTLNLNHVMNHGRQESTSPPDTEYDFILEFLNGLKPFAIRLQETIMPNPSTLPLPPSSLPPPHSAAPMPGTMPRAKVPSFATRRAACTHLTMERLYGDFTCNVCSRFSSFGWVYCCTQDDVPESQVTPDSISEISSPPHQHINDSGGKASSVNDLSMPPPTVNEDPRLGGEDARIPTAQLSPWIEKAIKDGHYTPEQVAKLRAQKQHVVDTARAAIDQFEQSQKNSSNSPPQTPTTLQSVDANPHLPFPIINEVQDPSTTSSSAVNVALAQRPKMRMFPFCKFCACQLCRPTHRDRAWQHFDDVFEKDEEIPFIHYEDCNRPLASASIMSKIGLRPPRLPKRPLLQSLDSRALYSRNEAGQVVFNNNSGSYRKSADPTSSSTDIADTKVGLESKGFRESMKRAFKSMLMTRHPSSRSIRKRKLSEGTDTTEEDAVEFDMGLWKELNDELLKEASGVPLPEKDSVEGLRKEVAEMGVGGLGGVAVTEEAADLGTVDVIMGPLVVSTSLSPPSTHTTDQSKAGEISQRHLINMESAAPAKPPHDRAARANHTTANTPAANTEHGSASLKRRS</sequence>